<protein>
    <recommendedName>
        <fullName evidence="1">Reverse transcriptase domain-containing protein</fullName>
    </recommendedName>
</protein>
<dbReference type="InterPro" id="IPR053134">
    <property type="entry name" value="RNA-dir_DNA_polymerase"/>
</dbReference>
<dbReference type="InterPro" id="IPR000477">
    <property type="entry name" value="RT_dom"/>
</dbReference>
<dbReference type="EMBL" id="AVOT02029111">
    <property type="protein sequence ID" value="MBW0521825.1"/>
    <property type="molecule type" value="Genomic_DNA"/>
</dbReference>
<dbReference type="PANTHER" id="PTHR24559">
    <property type="entry name" value="TRANSPOSON TY3-I GAG-POL POLYPROTEIN"/>
    <property type="match status" value="1"/>
</dbReference>
<dbReference type="InterPro" id="IPR043502">
    <property type="entry name" value="DNA/RNA_pol_sf"/>
</dbReference>
<evidence type="ECO:0000313" key="3">
    <source>
        <dbReference type="Proteomes" id="UP000765509"/>
    </source>
</evidence>
<gene>
    <name evidence="2" type="ORF">O181_061540</name>
</gene>
<evidence type="ECO:0000313" key="2">
    <source>
        <dbReference type="EMBL" id="MBW0521825.1"/>
    </source>
</evidence>
<dbReference type="PANTHER" id="PTHR24559:SF435">
    <property type="entry name" value="RIBONUCLEASE H"/>
    <property type="match status" value="1"/>
</dbReference>
<dbReference type="Gene3D" id="3.10.10.10">
    <property type="entry name" value="HIV Type 1 Reverse Transcriptase, subunit A, domain 1"/>
    <property type="match status" value="1"/>
</dbReference>
<name>A0A9Q3EMK5_9BASI</name>
<dbReference type="Pfam" id="PF00078">
    <property type="entry name" value="RVT_1"/>
    <property type="match status" value="1"/>
</dbReference>
<dbReference type="InterPro" id="IPR043128">
    <property type="entry name" value="Rev_trsase/Diguanyl_cyclase"/>
</dbReference>
<comment type="caution">
    <text evidence="2">The sequence shown here is derived from an EMBL/GenBank/DDBJ whole genome shotgun (WGS) entry which is preliminary data.</text>
</comment>
<proteinExistence type="predicted"/>
<keyword evidence="3" id="KW-1185">Reference proteome</keyword>
<feature type="domain" description="Reverse transcriptase" evidence="1">
    <location>
        <begin position="95"/>
        <end position="240"/>
    </location>
</feature>
<dbReference type="AlphaFoldDB" id="A0A9Q3EMK5"/>
<sequence length="246" mass="28690">MRHELIDVLYTYKNAFASDNEPLGAIKGHEVDITLNIDRPYPPVLRRPAYPASPRAREALERHIQQLIQLGVLRKVGHNEEVEVTTPVIITWRNDKSRVVKDFRALNTYTVPERYPIPRIQENLTQFSKAKYITSMDAFKGFHQSVLTPKTKKLLRIITHCGIYEYLRMPFGIRNAPSHYQRMMNTIFPTELSEGWLIIYIDDIIICSDSWSMHLEGLERVIHKDAEVNMKISLKKCNFGFQNLNH</sequence>
<organism evidence="2 3">
    <name type="scientific">Austropuccinia psidii MF-1</name>
    <dbReference type="NCBI Taxonomy" id="1389203"/>
    <lineage>
        <taxon>Eukaryota</taxon>
        <taxon>Fungi</taxon>
        <taxon>Dikarya</taxon>
        <taxon>Basidiomycota</taxon>
        <taxon>Pucciniomycotina</taxon>
        <taxon>Pucciniomycetes</taxon>
        <taxon>Pucciniales</taxon>
        <taxon>Sphaerophragmiaceae</taxon>
        <taxon>Austropuccinia</taxon>
    </lineage>
</organism>
<dbReference type="Proteomes" id="UP000765509">
    <property type="component" value="Unassembled WGS sequence"/>
</dbReference>
<evidence type="ECO:0000259" key="1">
    <source>
        <dbReference type="Pfam" id="PF00078"/>
    </source>
</evidence>
<dbReference type="Gene3D" id="3.30.70.270">
    <property type="match status" value="1"/>
</dbReference>
<dbReference type="CDD" id="cd01647">
    <property type="entry name" value="RT_LTR"/>
    <property type="match status" value="1"/>
</dbReference>
<accession>A0A9Q3EMK5</accession>
<dbReference type="SUPFAM" id="SSF56672">
    <property type="entry name" value="DNA/RNA polymerases"/>
    <property type="match status" value="1"/>
</dbReference>
<reference evidence="2" key="1">
    <citation type="submission" date="2021-03" db="EMBL/GenBank/DDBJ databases">
        <title>Draft genome sequence of rust myrtle Austropuccinia psidii MF-1, a brazilian biotype.</title>
        <authorList>
            <person name="Quecine M.C."/>
            <person name="Pachon D.M.R."/>
            <person name="Bonatelli M.L."/>
            <person name="Correr F.H."/>
            <person name="Franceschini L.M."/>
            <person name="Leite T.F."/>
            <person name="Margarido G.R.A."/>
            <person name="Almeida C.A."/>
            <person name="Ferrarezi J.A."/>
            <person name="Labate C.A."/>
        </authorList>
    </citation>
    <scope>NUCLEOTIDE SEQUENCE</scope>
    <source>
        <strain evidence="2">MF-1</strain>
    </source>
</reference>